<sequence>MKKKSLRQISTNEISLNLPDLKNIEEAKAAAISKWLMEWIDKDLECGKISAGNLLPGKPDLAFLLGVSIGTIQNALRFVEDAGYVQSKQCIGTIINGKNPNPEIRKLTSKREIASEKIKQFIVSRNFKAGENLPSSRTIAKEIESSPNTTRLALENLCAEGILEHNFKKSNDAGWRVKSIDFSISDKISGTETLVKKVEEDLKKYITENLKIGDKIPPHGELAQILHVSIKTIHDALKVLCEEGILLPRRGRYGTCVIKMPDDKTVDAGKETSIFASAKETAFYYYERTQNHIKRIISENYSIGDRLPSILEMSRQMDLSPNTIRKAFQNLAQEGYLSFSRGRYGGTFVIDIPQTETQAFKWLAVNPKYAERYIDR</sequence>
<feature type="domain" description="HTH gntR-type" evidence="4">
    <location>
        <begin position="192"/>
        <end position="260"/>
    </location>
</feature>
<dbReference type="Gene3D" id="1.10.10.10">
    <property type="entry name" value="Winged helix-like DNA-binding domain superfamily/Winged helix DNA-binding domain"/>
    <property type="match status" value="4"/>
</dbReference>
<name>A0A9D1FX40_9BACT</name>
<organism evidence="5 6">
    <name type="scientific">Candidatus Scatenecus faecavium</name>
    <dbReference type="NCBI Taxonomy" id="2840915"/>
    <lineage>
        <taxon>Bacteria</taxon>
        <taxon>Candidatus Scatenecus</taxon>
    </lineage>
</organism>
<protein>
    <submittedName>
        <fullName evidence="5">GntR family transcriptional regulator</fullName>
    </submittedName>
</protein>
<dbReference type="GO" id="GO:0003677">
    <property type="term" value="F:DNA binding"/>
    <property type="evidence" value="ECO:0007669"/>
    <property type="project" value="UniProtKB-KW"/>
</dbReference>
<dbReference type="InterPro" id="IPR036390">
    <property type="entry name" value="WH_DNA-bd_sf"/>
</dbReference>
<keyword evidence="1" id="KW-0805">Transcription regulation</keyword>
<dbReference type="PANTHER" id="PTHR44846">
    <property type="entry name" value="MANNOSYL-D-GLYCERATE TRANSPORT/METABOLISM SYSTEM REPRESSOR MNGR-RELATED"/>
    <property type="match status" value="1"/>
</dbReference>
<dbReference type="Pfam" id="PF00392">
    <property type="entry name" value="GntR"/>
    <property type="match status" value="3"/>
</dbReference>
<feature type="domain" description="HTH gntR-type" evidence="4">
    <location>
        <begin position="30"/>
        <end position="98"/>
    </location>
</feature>
<reference evidence="5" key="2">
    <citation type="journal article" date="2021" name="PeerJ">
        <title>Extensive microbial diversity within the chicken gut microbiome revealed by metagenomics and culture.</title>
        <authorList>
            <person name="Gilroy R."/>
            <person name="Ravi A."/>
            <person name="Getino M."/>
            <person name="Pursley I."/>
            <person name="Horton D.L."/>
            <person name="Alikhan N.F."/>
            <person name="Baker D."/>
            <person name="Gharbi K."/>
            <person name="Hall N."/>
            <person name="Watson M."/>
            <person name="Adriaenssens E.M."/>
            <person name="Foster-Nyarko E."/>
            <person name="Jarju S."/>
            <person name="Secka A."/>
            <person name="Antonio M."/>
            <person name="Oren A."/>
            <person name="Chaudhuri R.R."/>
            <person name="La Ragione R."/>
            <person name="Hildebrand F."/>
            <person name="Pallen M.J."/>
        </authorList>
    </citation>
    <scope>NUCLEOTIDE SEQUENCE</scope>
    <source>
        <strain evidence="5">CHK152-2994</strain>
    </source>
</reference>
<dbReference type="Proteomes" id="UP000824139">
    <property type="component" value="Unassembled WGS sequence"/>
</dbReference>
<feature type="domain" description="HTH gntR-type" evidence="4">
    <location>
        <begin position="108"/>
        <end position="180"/>
    </location>
</feature>
<dbReference type="InterPro" id="IPR036388">
    <property type="entry name" value="WH-like_DNA-bd_sf"/>
</dbReference>
<dbReference type="PROSITE" id="PS50949">
    <property type="entry name" value="HTH_GNTR"/>
    <property type="match status" value="4"/>
</dbReference>
<accession>A0A9D1FX40</accession>
<dbReference type="GO" id="GO:0045892">
    <property type="term" value="P:negative regulation of DNA-templated transcription"/>
    <property type="evidence" value="ECO:0007669"/>
    <property type="project" value="TreeGrafter"/>
</dbReference>
<evidence type="ECO:0000256" key="3">
    <source>
        <dbReference type="ARBA" id="ARBA00023163"/>
    </source>
</evidence>
<dbReference type="SUPFAM" id="SSF46785">
    <property type="entry name" value="Winged helix' DNA-binding domain"/>
    <property type="match status" value="4"/>
</dbReference>
<keyword evidence="3" id="KW-0804">Transcription</keyword>
<evidence type="ECO:0000259" key="4">
    <source>
        <dbReference type="PROSITE" id="PS50949"/>
    </source>
</evidence>
<evidence type="ECO:0000313" key="5">
    <source>
        <dbReference type="EMBL" id="HIS83645.1"/>
    </source>
</evidence>
<evidence type="ECO:0000256" key="2">
    <source>
        <dbReference type="ARBA" id="ARBA00023125"/>
    </source>
</evidence>
<gene>
    <name evidence="5" type="ORF">IAD41_08595</name>
</gene>
<evidence type="ECO:0000256" key="1">
    <source>
        <dbReference type="ARBA" id="ARBA00023015"/>
    </source>
</evidence>
<dbReference type="SMART" id="SM00345">
    <property type="entry name" value="HTH_GNTR"/>
    <property type="match status" value="4"/>
</dbReference>
<dbReference type="EMBL" id="DVJO01000183">
    <property type="protein sequence ID" value="HIS83645.1"/>
    <property type="molecule type" value="Genomic_DNA"/>
</dbReference>
<comment type="caution">
    <text evidence="5">The sequence shown here is derived from an EMBL/GenBank/DDBJ whole genome shotgun (WGS) entry which is preliminary data.</text>
</comment>
<dbReference type="AlphaFoldDB" id="A0A9D1FX40"/>
<dbReference type="InterPro" id="IPR000524">
    <property type="entry name" value="Tscrpt_reg_HTH_GntR"/>
</dbReference>
<dbReference type="InterPro" id="IPR050679">
    <property type="entry name" value="Bact_HTH_transcr_reg"/>
</dbReference>
<evidence type="ECO:0000313" key="6">
    <source>
        <dbReference type="Proteomes" id="UP000824139"/>
    </source>
</evidence>
<dbReference type="GO" id="GO:0003700">
    <property type="term" value="F:DNA-binding transcription factor activity"/>
    <property type="evidence" value="ECO:0007669"/>
    <property type="project" value="InterPro"/>
</dbReference>
<reference evidence="5" key="1">
    <citation type="submission" date="2020-10" db="EMBL/GenBank/DDBJ databases">
        <authorList>
            <person name="Gilroy R."/>
        </authorList>
    </citation>
    <scope>NUCLEOTIDE SEQUENCE</scope>
    <source>
        <strain evidence="5">CHK152-2994</strain>
    </source>
</reference>
<proteinExistence type="predicted"/>
<dbReference type="PANTHER" id="PTHR44846:SF1">
    <property type="entry name" value="MANNOSYL-D-GLYCERATE TRANSPORT_METABOLISM SYSTEM REPRESSOR MNGR-RELATED"/>
    <property type="match status" value="1"/>
</dbReference>
<keyword evidence="2" id="KW-0238">DNA-binding</keyword>
<feature type="domain" description="HTH gntR-type" evidence="4">
    <location>
        <begin position="283"/>
        <end position="352"/>
    </location>
</feature>
<dbReference type="CDD" id="cd07377">
    <property type="entry name" value="WHTH_GntR"/>
    <property type="match status" value="1"/>
</dbReference>